<dbReference type="PROSITE" id="PS50893">
    <property type="entry name" value="ABC_TRANSPORTER_2"/>
    <property type="match status" value="1"/>
</dbReference>
<evidence type="ECO:0000256" key="3">
    <source>
        <dbReference type="ARBA" id="ARBA00022741"/>
    </source>
</evidence>
<keyword evidence="3" id="KW-0547">Nucleotide-binding</keyword>
<evidence type="ECO:0000313" key="9">
    <source>
        <dbReference type="EMBL" id="MFC6888852.1"/>
    </source>
</evidence>
<accession>A0ABD5UNI7</accession>
<comment type="similarity">
    <text evidence="1">Belongs to the ABC transporter superfamily.</text>
</comment>
<dbReference type="PANTHER" id="PTHR45772">
    <property type="entry name" value="CONSERVED COMPONENT OF ABC TRANSPORTER FOR NATURAL AMINO ACIDS-RELATED"/>
    <property type="match status" value="1"/>
</dbReference>
<dbReference type="InterPro" id="IPR027417">
    <property type="entry name" value="P-loop_NTPase"/>
</dbReference>
<protein>
    <recommendedName>
        <fullName evidence="7">Probable branched-chain amino acid transport ATP-binding protein LivG</fullName>
    </recommendedName>
</protein>
<dbReference type="FunFam" id="3.40.50.300:FF:000421">
    <property type="entry name" value="Branched-chain amino acid ABC transporter ATP-binding protein"/>
    <property type="match status" value="1"/>
</dbReference>
<dbReference type="GO" id="GO:0005524">
    <property type="term" value="F:ATP binding"/>
    <property type="evidence" value="ECO:0007669"/>
    <property type="project" value="UniProtKB-KW"/>
</dbReference>
<dbReference type="InterPro" id="IPR003593">
    <property type="entry name" value="AAA+_ATPase"/>
</dbReference>
<evidence type="ECO:0000256" key="7">
    <source>
        <dbReference type="ARBA" id="ARBA00072811"/>
    </source>
</evidence>
<dbReference type="PANTHER" id="PTHR45772:SF9">
    <property type="entry name" value="CONSERVED COMPONENT OF ABC TRANSPORTER FOR NATURAL AMINO ACIDS"/>
    <property type="match status" value="1"/>
</dbReference>
<dbReference type="Pfam" id="PF12399">
    <property type="entry name" value="BCA_ABC_TP_C"/>
    <property type="match status" value="1"/>
</dbReference>
<sequence length="252" mass="27593">MALLETRNLTKTFGGLRALDDVTISVDQGELVSLIGPNGAGKSTLINTITGMLEPTSGDVTYAGTDLVGLDPFEIAHLGVGRSFQTASIFPELTVRENVQVAAFATEHGSFSVNFFKRRDGYDDVRERTERILETIELKDDAAETAKSLPYGDKRRLEVAIGLATDPDLMFMDEPTAGMSPGETEMTVSLIRELLQDWDMTIFLVEHDMDVIFDVSDRIFTLNEGAIIARGTPDEIRNDPAVREAYLGGGEI</sequence>
<evidence type="ECO:0000256" key="1">
    <source>
        <dbReference type="ARBA" id="ARBA00005417"/>
    </source>
</evidence>
<comment type="caution">
    <text evidence="9">The sequence shown here is derived from an EMBL/GenBank/DDBJ whole genome shotgun (WGS) entry which is preliminary data.</text>
</comment>
<organism evidence="9 10">
    <name type="scientific">Halorubrum trueperi</name>
    <dbReference type="NCBI Taxonomy" id="2004704"/>
    <lineage>
        <taxon>Archaea</taxon>
        <taxon>Methanobacteriati</taxon>
        <taxon>Methanobacteriota</taxon>
        <taxon>Stenosarchaea group</taxon>
        <taxon>Halobacteria</taxon>
        <taxon>Halobacteriales</taxon>
        <taxon>Haloferacaceae</taxon>
        <taxon>Halorubrum</taxon>
    </lineage>
</organism>
<keyword evidence="2" id="KW-0813">Transport</keyword>
<proteinExistence type="inferred from homology"/>
<dbReference type="Gene3D" id="3.40.50.300">
    <property type="entry name" value="P-loop containing nucleotide triphosphate hydrolases"/>
    <property type="match status" value="1"/>
</dbReference>
<dbReference type="EMBL" id="JBHSXI010000008">
    <property type="protein sequence ID" value="MFC6888852.1"/>
    <property type="molecule type" value="Genomic_DNA"/>
</dbReference>
<evidence type="ECO:0000256" key="6">
    <source>
        <dbReference type="ARBA" id="ARBA00056071"/>
    </source>
</evidence>
<name>A0ABD5UNI7_9EURY</name>
<comment type="function">
    <text evidence="6">Probable component of a branched-chain amino-acid transport system.</text>
</comment>
<dbReference type="InterPro" id="IPR051120">
    <property type="entry name" value="ABC_AA/LPS_Transport"/>
</dbReference>
<dbReference type="InterPro" id="IPR003439">
    <property type="entry name" value="ABC_transporter-like_ATP-bd"/>
</dbReference>
<gene>
    <name evidence="9" type="ORF">ACFQEY_07500</name>
</gene>
<dbReference type="Pfam" id="PF00005">
    <property type="entry name" value="ABC_tran"/>
    <property type="match status" value="1"/>
</dbReference>
<evidence type="ECO:0000313" key="10">
    <source>
        <dbReference type="Proteomes" id="UP001596333"/>
    </source>
</evidence>
<reference evidence="9 10" key="1">
    <citation type="journal article" date="2019" name="Int. J. Syst. Evol. Microbiol.">
        <title>The Global Catalogue of Microorganisms (GCM) 10K type strain sequencing project: providing services to taxonomists for standard genome sequencing and annotation.</title>
        <authorList>
            <consortium name="The Broad Institute Genomics Platform"/>
            <consortium name="The Broad Institute Genome Sequencing Center for Infectious Disease"/>
            <person name="Wu L."/>
            <person name="Ma J."/>
        </authorList>
    </citation>
    <scope>NUCLEOTIDE SEQUENCE [LARGE SCALE GENOMIC DNA]</scope>
    <source>
        <strain evidence="9 10">Y73</strain>
    </source>
</reference>
<evidence type="ECO:0000259" key="8">
    <source>
        <dbReference type="PROSITE" id="PS50893"/>
    </source>
</evidence>
<evidence type="ECO:0000256" key="2">
    <source>
        <dbReference type="ARBA" id="ARBA00022448"/>
    </source>
</evidence>
<dbReference type="AlphaFoldDB" id="A0ABD5UNI7"/>
<dbReference type="GO" id="GO:0006865">
    <property type="term" value="P:amino acid transport"/>
    <property type="evidence" value="ECO:0007669"/>
    <property type="project" value="UniProtKB-KW"/>
</dbReference>
<dbReference type="SUPFAM" id="SSF52540">
    <property type="entry name" value="P-loop containing nucleoside triphosphate hydrolases"/>
    <property type="match status" value="1"/>
</dbReference>
<keyword evidence="10" id="KW-1185">Reference proteome</keyword>
<keyword evidence="5" id="KW-0029">Amino-acid transport</keyword>
<dbReference type="RefSeq" id="WP_379766563.1">
    <property type="nucleotide sequence ID" value="NZ_JBHSXI010000008.1"/>
</dbReference>
<evidence type="ECO:0000256" key="5">
    <source>
        <dbReference type="ARBA" id="ARBA00022970"/>
    </source>
</evidence>
<keyword evidence="4 9" id="KW-0067">ATP-binding</keyword>
<evidence type="ECO:0000256" key="4">
    <source>
        <dbReference type="ARBA" id="ARBA00022840"/>
    </source>
</evidence>
<dbReference type="CDD" id="cd03219">
    <property type="entry name" value="ABC_Mj1267_LivG_branched"/>
    <property type="match status" value="1"/>
</dbReference>
<dbReference type="Proteomes" id="UP001596333">
    <property type="component" value="Unassembled WGS sequence"/>
</dbReference>
<dbReference type="SMART" id="SM00382">
    <property type="entry name" value="AAA"/>
    <property type="match status" value="1"/>
</dbReference>
<feature type="domain" description="ABC transporter" evidence="8">
    <location>
        <begin position="4"/>
        <end position="249"/>
    </location>
</feature>
<dbReference type="InterPro" id="IPR032823">
    <property type="entry name" value="BCA_ABC_TP_C"/>
</dbReference>